<protein>
    <submittedName>
        <fullName evidence="1">DUF924-domain-containing protein</fullName>
    </submittedName>
</protein>
<organism evidence="1 2">
    <name type="scientific">Coccomyxa subellipsoidea (strain C-169)</name>
    <name type="common">Green microalga</name>
    <dbReference type="NCBI Taxonomy" id="574566"/>
    <lineage>
        <taxon>Eukaryota</taxon>
        <taxon>Viridiplantae</taxon>
        <taxon>Chlorophyta</taxon>
        <taxon>core chlorophytes</taxon>
        <taxon>Trebouxiophyceae</taxon>
        <taxon>Trebouxiophyceae incertae sedis</taxon>
        <taxon>Coccomyxaceae</taxon>
        <taxon>Coccomyxa</taxon>
        <taxon>Coccomyxa subellipsoidea</taxon>
    </lineage>
</organism>
<comment type="caution">
    <text evidence="1">The sequence shown here is derived from an EMBL/GenBank/DDBJ whole genome shotgun (WGS) entry which is preliminary data.</text>
</comment>
<dbReference type="AlphaFoldDB" id="I0YKY1"/>
<name>I0YKY1_COCSC</name>
<accession>I0YKY1</accession>
<gene>
    <name evidence="1" type="ORF">COCSUDRAFT_34345</name>
</gene>
<reference evidence="1 2" key="1">
    <citation type="journal article" date="2012" name="Genome Biol.">
        <title>The genome of the polar eukaryotic microalga coccomyxa subellipsoidea reveals traits of cold adaptation.</title>
        <authorList>
            <person name="Blanc G."/>
            <person name="Agarkova I."/>
            <person name="Grimwood J."/>
            <person name="Kuo A."/>
            <person name="Brueggeman A."/>
            <person name="Dunigan D."/>
            <person name="Gurnon J."/>
            <person name="Ladunga I."/>
            <person name="Lindquist E."/>
            <person name="Lucas S."/>
            <person name="Pangilinan J."/>
            <person name="Proschold T."/>
            <person name="Salamov A."/>
            <person name="Schmutz J."/>
            <person name="Weeks D."/>
            <person name="Yamada T."/>
            <person name="Claverie J.M."/>
            <person name="Grigoriev I."/>
            <person name="Van Etten J."/>
            <person name="Lomsadze A."/>
            <person name="Borodovsky M."/>
        </authorList>
    </citation>
    <scope>NUCLEOTIDE SEQUENCE [LARGE SCALE GENOMIC DNA]</scope>
    <source>
        <strain evidence="1 2">C-169</strain>
    </source>
</reference>
<dbReference type="RefSeq" id="XP_005643594.1">
    <property type="nucleotide sequence ID" value="XM_005643537.1"/>
</dbReference>
<keyword evidence="2" id="KW-1185">Reference proteome</keyword>
<evidence type="ECO:0000313" key="2">
    <source>
        <dbReference type="Proteomes" id="UP000007264"/>
    </source>
</evidence>
<dbReference type="OrthoDB" id="414698at2759"/>
<dbReference type="InterPro" id="IPR011990">
    <property type="entry name" value="TPR-like_helical_dom_sf"/>
</dbReference>
<dbReference type="STRING" id="574566.I0YKY1"/>
<dbReference type="Pfam" id="PF06041">
    <property type="entry name" value="DUF924"/>
    <property type="match status" value="1"/>
</dbReference>
<dbReference type="Gene3D" id="1.20.58.320">
    <property type="entry name" value="TPR-like"/>
    <property type="match status" value="1"/>
</dbReference>
<dbReference type="GeneID" id="17036980"/>
<dbReference type="InterPro" id="IPR010323">
    <property type="entry name" value="DUF924"/>
</dbReference>
<dbReference type="Proteomes" id="UP000007264">
    <property type="component" value="Unassembled WGS sequence"/>
</dbReference>
<proteinExistence type="predicted"/>
<dbReference type="KEGG" id="csl:COCSUDRAFT_34345"/>
<dbReference type="EMBL" id="AGSI01000020">
    <property type="protein sequence ID" value="EIE19050.1"/>
    <property type="molecule type" value="Genomic_DNA"/>
</dbReference>
<evidence type="ECO:0000313" key="1">
    <source>
        <dbReference type="EMBL" id="EIE19050.1"/>
    </source>
</evidence>
<dbReference type="Gene3D" id="1.25.40.10">
    <property type="entry name" value="Tetratricopeptide repeat domain"/>
    <property type="match status" value="1"/>
</dbReference>
<sequence length="209" mass="23600">MDPKAQAVLEYWLGEDYRSHSPHFQDKERVKLWFGGGEAVDKEVKERFGAIVEEATSGGLRHWKRGYEALAGVILRDQFTRNVFRGTPRMFSLDQEALSLAKSLVESGEAGQIIPPHRVWLYMAYMHSEVLQDQQDCVRLFQELEAECRRLPGGGEPMASRAADNARFAIAHESVISKWGRFPHRNAVLGRQSTAEEAAGLQDGSIPRF</sequence>
<dbReference type="PANTHER" id="PTHR23004">
    <property type="entry name" value="DOUBLECORTIN DOMAIN CONTAINING 2"/>
    <property type="match status" value="1"/>
</dbReference>
<dbReference type="eggNOG" id="ENOG502S80R">
    <property type="taxonomic scope" value="Eukaryota"/>
</dbReference>
<dbReference type="SUPFAM" id="SSF48452">
    <property type="entry name" value="TPR-like"/>
    <property type="match status" value="1"/>
</dbReference>
<dbReference type="PANTHER" id="PTHR23004:SF7">
    <property type="entry name" value="DUF924-DOMAIN-CONTAINING PROTEIN"/>
    <property type="match status" value="1"/>
</dbReference>